<name>A0A077LYB9_9MICO</name>
<keyword evidence="2" id="KW-1185">Reference proteome</keyword>
<evidence type="ECO:0000313" key="1">
    <source>
        <dbReference type="EMBL" id="CCH78908.1"/>
    </source>
</evidence>
<proteinExistence type="predicted"/>
<gene>
    <name evidence="1" type="ORF">BN12_3710002</name>
</gene>
<accession>A0A077LYB9</accession>
<evidence type="ECO:0000313" key="2">
    <source>
        <dbReference type="Proteomes" id="UP000035721"/>
    </source>
</evidence>
<comment type="caution">
    <text evidence="1">The sequence shown here is derived from an EMBL/GenBank/DDBJ whole genome shotgun (WGS) entry which is preliminary data.</text>
</comment>
<sequence length="60" mass="6375">MVPGYLDPMSTPRVEVRGDAPMVPGYLNRMGAARVEVRGDAAKAPGYLDRSLSGSGRGIR</sequence>
<protein>
    <submittedName>
        <fullName evidence="1">Uncharacterized protein</fullName>
    </submittedName>
</protein>
<dbReference type="STRING" id="1194083.BN12_3710002"/>
<organism evidence="1 2">
    <name type="scientific">Nostocoides japonicum T1-X7</name>
    <dbReference type="NCBI Taxonomy" id="1194083"/>
    <lineage>
        <taxon>Bacteria</taxon>
        <taxon>Bacillati</taxon>
        <taxon>Actinomycetota</taxon>
        <taxon>Actinomycetes</taxon>
        <taxon>Micrococcales</taxon>
        <taxon>Intrasporangiaceae</taxon>
        <taxon>Nostocoides</taxon>
    </lineage>
</organism>
<reference evidence="1 2" key="1">
    <citation type="journal article" date="2013" name="ISME J.">
        <title>A metabolic model for members of the genus Tetrasphaera involved in enhanced biological phosphorus removal.</title>
        <authorList>
            <person name="Kristiansen R."/>
            <person name="Nguyen H.T.T."/>
            <person name="Saunders A.M."/>
            <person name="Nielsen J.L."/>
            <person name="Wimmer R."/>
            <person name="Le V.Q."/>
            <person name="McIlroy S.J."/>
            <person name="Petrovski S."/>
            <person name="Seviour R.J."/>
            <person name="Calteau A."/>
            <person name="Nielsen K.L."/>
            <person name="Nielsen P.H."/>
        </authorList>
    </citation>
    <scope>NUCLEOTIDE SEQUENCE [LARGE SCALE GENOMIC DNA]</scope>
    <source>
        <strain evidence="1 2">T1-X7</strain>
    </source>
</reference>
<dbReference type="Proteomes" id="UP000035721">
    <property type="component" value="Unassembled WGS sequence"/>
</dbReference>
<dbReference type="AlphaFoldDB" id="A0A077LYB9"/>
<dbReference type="EMBL" id="CAJB01000303">
    <property type="protein sequence ID" value="CCH78908.1"/>
    <property type="molecule type" value="Genomic_DNA"/>
</dbReference>